<evidence type="ECO:0000313" key="3">
    <source>
        <dbReference type="Proteomes" id="UP000187181"/>
    </source>
</evidence>
<feature type="chain" id="PRO_5013363119" description="Viral A-type inclusion protein" evidence="1">
    <location>
        <begin position="22"/>
        <end position="143"/>
    </location>
</feature>
<reference evidence="3" key="1">
    <citation type="submission" date="2017-01" db="EMBL/GenBank/DDBJ databases">
        <authorList>
            <person name="Varghese N."/>
            <person name="Submissions S."/>
        </authorList>
    </citation>
    <scope>NUCLEOTIDE SEQUENCE [LARGE SCALE GENOMIC DNA]</scope>
    <source>
        <strain evidence="3">LP100</strain>
    </source>
</reference>
<sequence>MKNWFLYLVVVLALSACNDGANEAQQKQETLETEVMDLHDEAMADMGKIYRLRRNLTSLRDTLQAQPADTATIRLLTQRIQDLEKADEAMMEWMRQYKAPDTLAHEQAMLYLNTEHRKMERVKSLMDSTITNAQETYATYGKK</sequence>
<evidence type="ECO:0000256" key="1">
    <source>
        <dbReference type="SAM" id="SignalP"/>
    </source>
</evidence>
<dbReference type="STRING" id="1317125.SAMN05444128_0067"/>
<name>A0A1R3W9Y8_9BACT</name>
<dbReference type="AlphaFoldDB" id="A0A1R3W9Y8"/>
<keyword evidence="1" id="KW-0732">Signal</keyword>
<organism evidence="2 3">
    <name type="scientific">Pontibacter indicus</name>
    <dbReference type="NCBI Taxonomy" id="1317125"/>
    <lineage>
        <taxon>Bacteria</taxon>
        <taxon>Pseudomonadati</taxon>
        <taxon>Bacteroidota</taxon>
        <taxon>Cytophagia</taxon>
        <taxon>Cytophagales</taxon>
        <taxon>Hymenobacteraceae</taxon>
        <taxon>Pontibacter</taxon>
    </lineage>
</organism>
<protein>
    <recommendedName>
        <fullName evidence="4">Viral A-type inclusion protein</fullName>
    </recommendedName>
</protein>
<feature type="signal peptide" evidence="1">
    <location>
        <begin position="1"/>
        <end position="21"/>
    </location>
</feature>
<evidence type="ECO:0008006" key="4">
    <source>
        <dbReference type="Google" id="ProtNLM"/>
    </source>
</evidence>
<evidence type="ECO:0000313" key="2">
    <source>
        <dbReference type="EMBL" id="SIT74090.1"/>
    </source>
</evidence>
<keyword evidence="3" id="KW-1185">Reference proteome</keyword>
<dbReference type="PROSITE" id="PS51257">
    <property type="entry name" value="PROKAR_LIPOPROTEIN"/>
    <property type="match status" value="1"/>
</dbReference>
<gene>
    <name evidence="2" type="ORF">SAMN05444128_0067</name>
</gene>
<dbReference type="EMBL" id="FTPP01000001">
    <property type="protein sequence ID" value="SIT74090.1"/>
    <property type="molecule type" value="Genomic_DNA"/>
</dbReference>
<dbReference type="Proteomes" id="UP000187181">
    <property type="component" value="Unassembled WGS sequence"/>
</dbReference>
<proteinExistence type="predicted"/>
<dbReference type="RefSeq" id="WP_076667527.1">
    <property type="nucleotide sequence ID" value="NZ_FTPP01000001.1"/>
</dbReference>
<accession>A0A1R3W9Y8</accession>
<dbReference type="OrthoDB" id="1436925at2"/>